<organism evidence="3 4">
    <name type="scientific">Deinococcus indicus</name>
    <dbReference type="NCBI Taxonomy" id="223556"/>
    <lineage>
        <taxon>Bacteria</taxon>
        <taxon>Thermotogati</taxon>
        <taxon>Deinococcota</taxon>
        <taxon>Deinococci</taxon>
        <taxon>Deinococcales</taxon>
        <taxon>Deinococcaceae</taxon>
        <taxon>Deinococcus</taxon>
    </lineage>
</organism>
<dbReference type="SUPFAM" id="SSF109604">
    <property type="entry name" value="HD-domain/PDEase-like"/>
    <property type="match status" value="1"/>
</dbReference>
<dbReference type="AlphaFoldDB" id="A0A246BH77"/>
<accession>A0A246BH77</accession>
<dbReference type="CDD" id="cd00077">
    <property type="entry name" value="HDc"/>
    <property type="match status" value="1"/>
</dbReference>
<keyword evidence="3" id="KW-0378">Hydrolase</keyword>
<dbReference type="InterPro" id="IPR003607">
    <property type="entry name" value="HD/PDEase_dom"/>
</dbReference>
<gene>
    <name evidence="3" type="ORF">CBQ26_15630</name>
</gene>
<proteinExistence type="predicted"/>
<feature type="region of interest" description="Disordered" evidence="1">
    <location>
        <begin position="1"/>
        <end position="22"/>
    </location>
</feature>
<comment type="caution">
    <text evidence="3">The sequence shown here is derived from an EMBL/GenBank/DDBJ whole genome shotgun (WGS) entry which is preliminary data.</text>
</comment>
<protein>
    <submittedName>
        <fullName evidence="3">Phosphohydrolase</fullName>
    </submittedName>
</protein>
<dbReference type="Gene3D" id="1.10.3210.50">
    <property type="match status" value="1"/>
</dbReference>
<name>A0A246BH77_9DEIO</name>
<dbReference type="EMBL" id="NHMK01000024">
    <property type="protein sequence ID" value="OWL94567.1"/>
    <property type="molecule type" value="Genomic_DNA"/>
</dbReference>
<reference evidence="3 4" key="1">
    <citation type="submission" date="2017-05" db="EMBL/GenBank/DDBJ databases">
        <title>De novo genome assembly of Deniococcus indicus strain DR1.</title>
        <authorList>
            <person name="Chauhan D."/>
            <person name="Yennamalli R.M."/>
            <person name="Priyadarshini R."/>
        </authorList>
    </citation>
    <scope>NUCLEOTIDE SEQUENCE [LARGE SCALE GENOMIC DNA]</scope>
    <source>
        <strain evidence="3 4">DR1</strain>
    </source>
</reference>
<evidence type="ECO:0000259" key="2">
    <source>
        <dbReference type="PROSITE" id="PS51831"/>
    </source>
</evidence>
<sequence length="264" mass="28393">MVRSVTERASPGRHGCAGGRDILHTGPRVGGWHTARVTLPSARPPVPLEPLLALDARLDGVWAWVQTQMRPDAAHDDAHLLRVARWTLRCAPDVPPVLAVAAALSHDVVNLPKNHPQRAQASERSAQAVREALPGLGFTPDGVNEVALAVRDHSYSRGARPETPLGAALQDADRLDALGALGVLRVAGVGGQLGRALLDPLDPWAQAREPDDLAFTVDHFFTKLLRLDGTFLTAAGQVEARRRTRTMRAFLTELAAELEVEPPA</sequence>
<keyword evidence="4" id="KW-1185">Reference proteome</keyword>
<evidence type="ECO:0000313" key="3">
    <source>
        <dbReference type="EMBL" id="OWL94567.1"/>
    </source>
</evidence>
<dbReference type="PANTHER" id="PTHR33594">
    <property type="entry name" value="SUPERFAMILY HYDROLASE, PUTATIVE (AFU_ORTHOLOGUE AFUA_1G03035)-RELATED"/>
    <property type="match status" value="1"/>
</dbReference>
<dbReference type="Pfam" id="PF01966">
    <property type="entry name" value="HD"/>
    <property type="match status" value="1"/>
</dbReference>
<feature type="domain" description="HD" evidence="2">
    <location>
        <begin position="76"/>
        <end position="178"/>
    </location>
</feature>
<evidence type="ECO:0000313" key="4">
    <source>
        <dbReference type="Proteomes" id="UP000197208"/>
    </source>
</evidence>
<dbReference type="GO" id="GO:0016787">
    <property type="term" value="F:hydrolase activity"/>
    <property type="evidence" value="ECO:0007669"/>
    <property type="project" value="UniProtKB-KW"/>
</dbReference>
<dbReference type="PANTHER" id="PTHR33594:SF1">
    <property type="entry name" value="HD_PDEASE DOMAIN-CONTAINING PROTEIN"/>
    <property type="match status" value="1"/>
</dbReference>
<dbReference type="PROSITE" id="PS51831">
    <property type="entry name" value="HD"/>
    <property type="match status" value="1"/>
</dbReference>
<evidence type="ECO:0000256" key="1">
    <source>
        <dbReference type="SAM" id="MobiDB-lite"/>
    </source>
</evidence>
<dbReference type="Proteomes" id="UP000197208">
    <property type="component" value="Unassembled WGS sequence"/>
</dbReference>
<dbReference type="InterPro" id="IPR006674">
    <property type="entry name" value="HD_domain"/>
</dbReference>
<dbReference type="SMART" id="SM00471">
    <property type="entry name" value="HDc"/>
    <property type="match status" value="1"/>
</dbReference>
<dbReference type="OrthoDB" id="9797344at2"/>